<gene>
    <name evidence="1" type="ORF">F5144DRAFT_624540</name>
</gene>
<accession>A0ACB7PLW2</accession>
<protein>
    <submittedName>
        <fullName evidence="1">Uncharacterized protein</fullName>
    </submittedName>
</protein>
<comment type="caution">
    <text evidence="1">The sequence shown here is derived from an EMBL/GenBank/DDBJ whole genome shotgun (WGS) entry which is preliminary data.</text>
</comment>
<dbReference type="EMBL" id="JAGIZQ010000001">
    <property type="protein sequence ID" value="KAH6649300.1"/>
    <property type="molecule type" value="Genomic_DNA"/>
</dbReference>
<evidence type="ECO:0000313" key="1">
    <source>
        <dbReference type="EMBL" id="KAH6649300.1"/>
    </source>
</evidence>
<sequence>MACAPDAANTSPTPSPSPLLRLTPDIRLRLYRYLGLATWDGQPYQFDLRGGPATLGRPAGYSPVPIDFYGLLVSCRTIYVEAATLLYSTNTFVVHHYAPAQLPGFDSLGALTEASLRSLSQLKIVVNEAACHHRVTEDDYRDGCCCHDHDGDDWSQALWCRRQHYDIHQAPLLSHGGATSADDDAARRAWHSAAAQLFSRITPGRLALSLVCDIDPQHPQALSLAESILAPLYLLPRSYLSECRIRLAKVLDGPLQQLARDAAVHACGLPTPIPQACPAPPGTAAAATCTLASLPRELRIRILEYTDLIAPRRQVIWSRQDRAYVVLRFRRVAEPPLTPDEVYAEQFFDCYRGRPEGCFCRRLHAAFALHCRCWAPPGAALFLVCRTLSQEAQYVFFSRNRFIVHDYKVSPIWRLPDLPQRDPYYPFEQFAASEFLRDVVPASALAYLRFLELVFPPYPPAAWPGPDHPVMRDWIATVGWIGDKLNPPALTLRVMGTDESNGTPDRAGGATAEEAATQLRAYRALLRPLQRLAEPPGLARFYAHFQYPWDTAPWDLALYQAPGPWYDPLFHKRDLKERLERYVMGARYESLYADGREEPGPSDWDDMYFADRPW</sequence>
<dbReference type="Proteomes" id="UP000724584">
    <property type="component" value="Unassembled WGS sequence"/>
</dbReference>
<reference evidence="1 2" key="1">
    <citation type="journal article" date="2021" name="Nat. Commun.">
        <title>Genetic determinants of endophytism in the Arabidopsis root mycobiome.</title>
        <authorList>
            <person name="Mesny F."/>
            <person name="Miyauchi S."/>
            <person name="Thiergart T."/>
            <person name="Pickel B."/>
            <person name="Atanasova L."/>
            <person name="Karlsson M."/>
            <person name="Huettel B."/>
            <person name="Barry K.W."/>
            <person name="Haridas S."/>
            <person name="Chen C."/>
            <person name="Bauer D."/>
            <person name="Andreopoulos W."/>
            <person name="Pangilinan J."/>
            <person name="LaButti K."/>
            <person name="Riley R."/>
            <person name="Lipzen A."/>
            <person name="Clum A."/>
            <person name="Drula E."/>
            <person name="Henrissat B."/>
            <person name="Kohler A."/>
            <person name="Grigoriev I.V."/>
            <person name="Martin F.M."/>
            <person name="Hacquard S."/>
        </authorList>
    </citation>
    <scope>NUCLEOTIDE SEQUENCE [LARGE SCALE GENOMIC DNA]</scope>
    <source>
        <strain evidence="1 2">MPI-SDFR-AT-0079</strain>
    </source>
</reference>
<name>A0ACB7PLW2_9PEZI</name>
<organism evidence="1 2">
    <name type="scientific">Chaetomium tenue</name>
    <dbReference type="NCBI Taxonomy" id="1854479"/>
    <lineage>
        <taxon>Eukaryota</taxon>
        <taxon>Fungi</taxon>
        <taxon>Dikarya</taxon>
        <taxon>Ascomycota</taxon>
        <taxon>Pezizomycotina</taxon>
        <taxon>Sordariomycetes</taxon>
        <taxon>Sordariomycetidae</taxon>
        <taxon>Sordariales</taxon>
        <taxon>Chaetomiaceae</taxon>
        <taxon>Chaetomium</taxon>
    </lineage>
</organism>
<proteinExistence type="predicted"/>
<keyword evidence="2" id="KW-1185">Reference proteome</keyword>
<evidence type="ECO:0000313" key="2">
    <source>
        <dbReference type="Proteomes" id="UP000724584"/>
    </source>
</evidence>